<evidence type="ECO:0000313" key="4">
    <source>
        <dbReference type="Proteomes" id="UP000184066"/>
    </source>
</evidence>
<keyword evidence="4" id="KW-1185">Reference proteome</keyword>
<dbReference type="STRING" id="1189325.SAMN04488119_10868"/>
<dbReference type="Pfam" id="PF13439">
    <property type="entry name" value="Glyco_transf_4"/>
    <property type="match status" value="1"/>
</dbReference>
<organism evidence="3 4">
    <name type="scientific">Oceanicella actignis</name>
    <dbReference type="NCBI Taxonomy" id="1189325"/>
    <lineage>
        <taxon>Bacteria</taxon>
        <taxon>Pseudomonadati</taxon>
        <taxon>Pseudomonadota</taxon>
        <taxon>Alphaproteobacteria</taxon>
        <taxon>Rhodobacterales</taxon>
        <taxon>Paracoccaceae</taxon>
        <taxon>Oceanicella</taxon>
    </lineage>
</organism>
<dbReference type="AlphaFoldDB" id="A0A1M7TNV4"/>
<evidence type="ECO:0000259" key="2">
    <source>
        <dbReference type="Pfam" id="PF13439"/>
    </source>
</evidence>
<reference evidence="3 4" key="1">
    <citation type="submission" date="2016-12" db="EMBL/GenBank/DDBJ databases">
        <authorList>
            <person name="Song W.-J."/>
            <person name="Kurnit D.M."/>
        </authorList>
    </citation>
    <scope>NUCLEOTIDE SEQUENCE [LARGE SCALE GENOMIC DNA]</scope>
    <source>
        <strain evidence="3 4">CGMCC 1.10808</strain>
    </source>
</reference>
<evidence type="ECO:0000313" key="3">
    <source>
        <dbReference type="EMBL" id="SHN72313.1"/>
    </source>
</evidence>
<gene>
    <name evidence="3" type="ORF">SAMN05216200_10869</name>
</gene>
<dbReference type="PANTHER" id="PTHR45947">
    <property type="entry name" value="SULFOQUINOVOSYL TRANSFERASE SQD2"/>
    <property type="match status" value="1"/>
</dbReference>
<dbReference type="InterPro" id="IPR001296">
    <property type="entry name" value="Glyco_trans_1"/>
</dbReference>
<feature type="domain" description="Glycosyltransferase subfamily 4-like N-terminal" evidence="2">
    <location>
        <begin position="22"/>
        <end position="177"/>
    </location>
</feature>
<dbReference type="Pfam" id="PF00534">
    <property type="entry name" value="Glycos_transf_1"/>
    <property type="match status" value="1"/>
</dbReference>
<feature type="domain" description="Glycosyl transferase family 1" evidence="1">
    <location>
        <begin position="191"/>
        <end position="368"/>
    </location>
</feature>
<dbReference type="InterPro" id="IPR050194">
    <property type="entry name" value="Glycosyltransferase_grp1"/>
</dbReference>
<dbReference type="Gene3D" id="3.40.50.2000">
    <property type="entry name" value="Glycogen Phosphorylase B"/>
    <property type="match status" value="2"/>
</dbReference>
<evidence type="ECO:0000259" key="1">
    <source>
        <dbReference type="Pfam" id="PF00534"/>
    </source>
</evidence>
<dbReference type="CDD" id="cd03819">
    <property type="entry name" value="GT4_WavL-like"/>
    <property type="match status" value="1"/>
</dbReference>
<keyword evidence="3" id="KW-0808">Transferase</keyword>
<sequence length="398" mass="43086">MTDRAENAPPTVLQVIPAMKSGGAELGALQVAEALTRAGGRAFVMSEGGRMVAALERAGATHVTAPVATKNPARILANALRIARFCRANGVQVIHARSRAPAWSCLLAARLTGCAFVATYHSGYRAQNRLKNFYNGVMARADRVIAVSEWIAEDIRRHHAPPEGRIVVIHRAVDPERFDPARIDPAARARLRESWGVGPGTMAILLAGRISRRKGQHLMVEAAARLRRDPGAPPFAMIFAGDDQGKTAYRDEVAARIRALGLEDAVRFVGHLEDMPLAYAAADISVSAATAPEGYQRAMLESQAMGVPVAVSDIGPGVEVVRAPPRWPEDQATGLNFRGNDVEDLTRALLELMTMPPERRAAMGARASAWVRSEHTVGRLTAQTLEVYRQVLAERGRR</sequence>
<name>A0A1M7TNV4_9RHOB</name>
<dbReference type="InterPro" id="IPR028098">
    <property type="entry name" value="Glyco_trans_4-like_N"/>
</dbReference>
<proteinExistence type="predicted"/>
<dbReference type="RefSeq" id="WP_072747878.1">
    <property type="nucleotide sequence ID" value="NZ_FOHL01000008.1"/>
</dbReference>
<protein>
    <submittedName>
        <fullName evidence="3">Glycosyltransferase involved in cell wall bisynthesis</fullName>
    </submittedName>
</protein>
<dbReference type="GO" id="GO:0016758">
    <property type="term" value="F:hexosyltransferase activity"/>
    <property type="evidence" value="ECO:0007669"/>
    <property type="project" value="TreeGrafter"/>
</dbReference>
<accession>A0A1M7TNV4</accession>
<dbReference type="PANTHER" id="PTHR45947:SF3">
    <property type="entry name" value="SULFOQUINOVOSYL TRANSFERASE SQD2"/>
    <property type="match status" value="1"/>
</dbReference>
<dbReference type="Proteomes" id="UP000184066">
    <property type="component" value="Unassembled WGS sequence"/>
</dbReference>
<dbReference type="SUPFAM" id="SSF53756">
    <property type="entry name" value="UDP-Glycosyltransferase/glycogen phosphorylase"/>
    <property type="match status" value="1"/>
</dbReference>
<dbReference type="EMBL" id="FRDL01000008">
    <property type="protein sequence ID" value="SHN72313.1"/>
    <property type="molecule type" value="Genomic_DNA"/>
</dbReference>